<sequence length="158" mass="18689">MRQTVENVRERIIYAREQINIIREERWLWHVGHLTHTTNMTQMWQHVNRVRDQQVSGLTEQLRCRKAELHPTRWVTITAETLLHDDTDHEILRDELLRAWKTSKDTVPGDNDITYSMLSHVCNMVGDPLLCLFSRSLMQSMVHKEWKAANIIPIPNAQ</sequence>
<reference evidence="1 2" key="1">
    <citation type="submission" date="2023-03" db="EMBL/GenBank/DDBJ databases">
        <title>High-quality genome of Scylla paramamosain provides insights in environmental adaptation.</title>
        <authorList>
            <person name="Zhang L."/>
        </authorList>
    </citation>
    <scope>NUCLEOTIDE SEQUENCE [LARGE SCALE GENOMIC DNA]</scope>
    <source>
        <strain evidence="1">LZ_2023a</strain>
        <tissue evidence="1">Muscle</tissue>
    </source>
</reference>
<keyword evidence="2" id="KW-1185">Reference proteome</keyword>
<gene>
    <name evidence="1" type="ORF">O3P69_015954</name>
</gene>
<dbReference type="Proteomes" id="UP001487740">
    <property type="component" value="Unassembled WGS sequence"/>
</dbReference>
<dbReference type="EMBL" id="JARAKH010000036">
    <property type="protein sequence ID" value="KAK8383860.1"/>
    <property type="molecule type" value="Genomic_DNA"/>
</dbReference>
<organism evidence="1 2">
    <name type="scientific">Scylla paramamosain</name>
    <name type="common">Mud crab</name>
    <dbReference type="NCBI Taxonomy" id="85552"/>
    <lineage>
        <taxon>Eukaryota</taxon>
        <taxon>Metazoa</taxon>
        <taxon>Ecdysozoa</taxon>
        <taxon>Arthropoda</taxon>
        <taxon>Crustacea</taxon>
        <taxon>Multicrustacea</taxon>
        <taxon>Malacostraca</taxon>
        <taxon>Eumalacostraca</taxon>
        <taxon>Eucarida</taxon>
        <taxon>Decapoda</taxon>
        <taxon>Pleocyemata</taxon>
        <taxon>Brachyura</taxon>
        <taxon>Eubrachyura</taxon>
        <taxon>Portunoidea</taxon>
        <taxon>Portunidae</taxon>
        <taxon>Portuninae</taxon>
        <taxon>Scylla</taxon>
    </lineage>
</organism>
<protein>
    <submittedName>
        <fullName evidence="1">Uncharacterized protein</fullName>
    </submittedName>
</protein>
<evidence type="ECO:0000313" key="2">
    <source>
        <dbReference type="Proteomes" id="UP001487740"/>
    </source>
</evidence>
<evidence type="ECO:0000313" key="1">
    <source>
        <dbReference type="EMBL" id="KAK8383860.1"/>
    </source>
</evidence>
<name>A0AAW0T8E5_SCYPA</name>
<comment type="caution">
    <text evidence="1">The sequence shown here is derived from an EMBL/GenBank/DDBJ whole genome shotgun (WGS) entry which is preliminary data.</text>
</comment>
<proteinExistence type="predicted"/>
<dbReference type="AlphaFoldDB" id="A0AAW0T8E5"/>
<accession>A0AAW0T8E5</accession>